<dbReference type="CDD" id="cd03386">
    <property type="entry name" value="PAP2_Aur1_like"/>
    <property type="match status" value="1"/>
</dbReference>
<keyword evidence="4 6" id="KW-0472">Membrane</keyword>
<proteinExistence type="predicted"/>
<dbReference type="PANTHER" id="PTHR31310">
    <property type="match status" value="1"/>
</dbReference>
<gene>
    <name evidence="8" type="ORF">SAMN05443665_1007137</name>
</gene>
<feature type="region of interest" description="Disordered" evidence="5">
    <location>
        <begin position="271"/>
        <end position="317"/>
    </location>
</feature>
<evidence type="ECO:0000256" key="1">
    <source>
        <dbReference type="ARBA" id="ARBA00004141"/>
    </source>
</evidence>
<keyword evidence="2 6" id="KW-0812">Transmembrane</keyword>
<evidence type="ECO:0000256" key="5">
    <source>
        <dbReference type="SAM" id="MobiDB-lite"/>
    </source>
</evidence>
<feature type="transmembrane region" description="Helical" evidence="6">
    <location>
        <begin position="82"/>
        <end position="101"/>
    </location>
</feature>
<accession>A0A239GCD5</accession>
<feature type="transmembrane region" description="Helical" evidence="6">
    <location>
        <begin position="17"/>
        <end position="34"/>
    </location>
</feature>
<evidence type="ECO:0000313" key="8">
    <source>
        <dbReference type="EMBL" id="SNS66996.1"/>
    </source>
</evidence>
<reference evidence="8 9" key="1">
    <citation type="submission" date="2017-06" db="EMBL/GenBank/DDBJ databases">
        <authorList>
            <person name="Kim H.J."/>
            <person name="Triplett B.A."/>
        </authorList>
    </citation>
    <scope>NUCLEOTIDE SEQUENCE [LARGE SCALE GENOMIC DNA]</scope>
    <source>
        <strain evidence="8 9">DSM 44715</strain>
    </source>
</reference>
<keyword evidence="3 6" id="KW-1133">Transmembrane helix</keyword>
<protein>
    <submittedName>
        <fullName evidence="8">PAP2 superfamily protein</fullName>
    </submittedName>
</protein>
<dbReference type="PANTHER" id="PTHR31310:SF7">
    <property type="entry name" value="PA-PHOSPHATASE RELATED-FAMILY PROTEIN DDB_G0268928"/>
    <property type="match status" value="1"/>
</dbReference>
<dbReference type="InterPro" id="IPR026841">
    <property type="entry name" value="Aur1/Ipt1"/>
</dbReference>
<dbReference type="Pfam" id="PF14378">
    <property type="entry name" value="PAP2_3"/>
    <property type="match status" value="1"/>
</dbReference>
<feature type="transmembrane region" description="Helical" evidence="6">
    <location>
        <begin position="215"/>
        <end position="233"/>
    </location>
</feature>
<dbReference type="Proteomes" id="UP000198318">
    <property type="component" value="Unassembled WGS sequence"/>
</dbReference>
<evidence type="ECO:0000256" key="4">
    <source>
        <dbReference type="ARBA" id="ARBA00023136"/>
    </source>
</evidence>
<organism evidence="8 9">
    <name type="scientific">Actinomadura meyerae</name>
    <dbReference type="NCBI Taxonomy" id="240840"/>
    <lineage>
        <taxon>Bacteria</taxon>
        <taxon>Bacillati</taxon>
        <taxon>Actinomycetota</taxon>
        <taxon>Actinomycetes</taxon>
        <taxon>Streptosporangiales</taxon>
        <taxon>Thermomonosporaceae</taxon>
        <taxon>Actinomadura</taxon>
    </lineage>
</organism>
<evidence type="ECO:0000259" key="7">
    <source>
        <dbReference type="Pfam" id="PF14378"/>
    </source>
</evidence>
<evidence type="ECO:0000256" key="2">
    <source>
        <dbReference type="ARBA" id="ARBA00022692"/>
    </source>
</evidence>
<evidence type="ECO:0000313" key="9">
    <source>
        <dbReference type="Proteomes" id="UP000198318"/>
    </source>
</evidence>
<feature type="transmembrane region" description="Helical" evidence="6">
    <location>
        <begin position="189"/>
        <end position="209"/>
    </location>
</feature>
<dbReference type="InterPro" id="IPR052185">
    <property type="entry name" value="IPC_Synthase-Related"/>
</dbReference>
<keyword evidence="9" id="KW-1185">Reference proteome</keyword>
<dbReference type="EMBL" id="FZOR01000007">
    <property type="protein sequence ID" value="SNS66996.1"/>
    <property type="molecule type" value="Genomic_DNA"/>
</dbReference>
<dbReference type="GO" id="GO:0016020">
    <property type="term" value="C:membrane"/>
    <property type="evidence" value="ECO:0007669"/>
    <property type="project" value="UniProtKB-SubCell"/>
</dbReference>
<feature type="domain" description="Inositolphosphotransferase Aur1/Ipt1" evidence="7">
    <location>
        <begin position="51"/>
        <end position="227"/>
    </location>
</feature>
<evidence type="ECO:0000256" key="3">
    <source>
        <dbReference type="ARBA" id="ARBA00022989"/>
    </source>
</evidence>
<feature type="transmembrane region" description="Helical" evidence="6">
    <location>
        <begin position="163"/>
        <end position="182"/>
    </location>
</feature>
<name>A0A239GCD5_9ACTN</name>
<dbReference type="AlphaFoldDB" id="A0A239GCD5"/>
<feature type="transmembrane region" description="Helical" evidence="6">
    <location>
        <begin position="113"/>
        <end position="131"/>
    </location>
</feature>
<evidence type="ECO:0000256" key="6">
    <source>
        <dbReference type="SAM" id="Phobius"/>
    </source>
</evidence>
<sequence>MAGTVALGAMRGRVRPLLTEAGLLVVLFAFYKYGRTLIEQGPGEAMSNAEWLWRFERSWLPSEVDVQQWALGWDHTAFLANLYYVGVHFPGTALLLIWLFVRHRPSYARVRNELVVLTAAGLAVHMLFPLAPPRLAGIGAVDTMLTVGPSAYPAAADGIANQYAAMPSLHIGWALLVAVAVVRVSRSPWRWVVALHAPVTVFVVVVTANHYWTDGIVAALLLAGAMALVSVAGRVRQGGVHAAADAHTAANAHAAADTYEYRGAGRPRGPVAGGELRAARAVPPARDGHGDRLHARGGDREDPSGADAPARDDLVLA</sequence>
<comment type="subcellular location">
    <subcellularLocation>
        <location evidence="1">Membrane</location>
        <topology evidence="1">Multi-pass membrane protein</topology>
    </subcellularLocation>
</comment>
<feature type="compositionally biased region" description="Basic and acidic residues" evidence="5">
    <location>
        <begin position="286"/>
        <end position="317"/>
    </location>
</feature>